<keyword evidence="6" id="KW-0325">Glycoprotein</keyword>
<dbReference type="PANTHER" id="PTHR46876">
    <property type="entry name" value="LOW-DENSITY LIPOPROTEIN RECEPTOR-RELATED PROTEIN 11"/>
    <property type="match status" value="1"/>
</dbReference>
<keyword evidence="5 8" id="KW-0472">Membrane</keyword>
<evidence type="ECO:0000256" key="1">
    <source>
        <dbReference type="ARBA" id="ARBA00004479"/>
    </source>
</evidence>
<evidence type="ECO:0000256" key="3">
    <source>
        <dbReference type="ARBA" id="ARBA00022729"/>
    </source>
</evidence>
<gene>
    <name evidence="11" type="primary">100631870</name>
</gene>
<accession>A0A1X7UN28</accession>
<evidence type="ECO:0000256" key="6">
    <source>
        <dbReference type="ARBA" id="ARBA00023180"/>
    </source>
</evidence>
<comment type="subcellular location">
    <subcellularLocation>
        <location evidence="1">Membrane</location>
        <topology evidence="1">Single-pass type I membrane protein</topology>
    </subcellularLocation>
</comment>
<evidence type="ECO:0000313" key="12">
    <source>
        <dbReference type="Proteomes" id="UP000007879"/>
    </source>
</evidence>
<feature type="compositionally biased region" description="Polar residues" evidence="7">
    <location>
        <begin position="217"/>
        <end position="239"/>
    </location>
</feature>
<dbReference type="PANTHER" id="PTHR46876:SF1">
    <property type="entry name" value="LOW-DENSITY LIPOPROTEIN RECEPTOR-RELATED PROTEIN 11"/>
    <property type="match status" value="1"/>
</dbReference>
<feature type="compositionally biased region" description="Low complexity" evidence="7">
    <location>
        <begin position="165"/>
        <end position="183"/>
    </location>
</feature>
<keyword evidence="4 8" id="KW-1133">Transmembrane helix</keyword>
<sequence length="313" mass="33502">MKSLAGIILIFLTVSLAIAGHVYEDDTICSASGRHHRSYDGRIVDIKKSRELGARLLAGSSASSYPDCLESCCYDDSCDMALFRSQDTYNSDGSTKHNCYLIQCKEKSNCIMAHHSQFTATYFEKNEEQPVIPEKATTKVESTSTLYSLPARTQSKSVSRASVTITRVRPTPSSSSTSSSAVIHRSSVIPSPGAMLTNPPSTTQTSIDGVMQPSPAPSVTTGSSTIDGTVETGSPNEQPHNAVDGNEEEHLPACAGSDCGSSSGSGLIIGLVMGSAFFLLVVLTVAAVIHRLHSNRKKKHYHNVDYLINGMYS</sequence>
<protein>
    <recommendedName>
        <fullName evidence="10">MANSC domain-containing protein</fullName>
    </recommendedName>
</protein>
<evidence type="ECO:0000256" key="8">
    <source>
        <dbReference type="SAM" id="Phobius"/>
    </source>
</evidence>
<dbReference type="OMA" id="ITTDICA"/>
<dbReference type="GO" id="GO:0016020">
    <property type="term" value="C:membrane"/>
    <property type="evidence" value="ECO:0007669"/>
    <property type="project" value="UniProtKB-SubCell"/>
</dbReference>
<dbReference type="PROSITE" id="PS50986">
    <property type="entry name" value="MANSC"/>
    <property type="match status" value="1"/>
</dbReference>
<dbReference type="InterPro" id="IPR011106">
    <property type="entry name" value="MANSC_N"/>
</dbReference>
<feature type="chain" id="PRO_5010863536" description="MANSC domain-containing protein" evidence="9">
    <location>
        <begin position="20"/>
        <end position="313"/>
    </location>
</feature>
<feature type="transmembrane region" description="Helical" evidence="8">
    <location>
        <begin position="267"/>
        <end position="289"/>
    </location>
</feature>
<dbReference type="Proteomes" id="UP000007879">
    <property type="component" value="Unassembled WGS sequence"/>
</dbReference>
<dbReference type="EnsemblMetazoa" id="Aqu2.1.29390_001">
    <property type="protein sequence ID" value="Aqu2.1.29390_001"/>
    <property type="gene ID" value="Aqu2.1.29390"/>
</dbReference>
<dbReference type="EnsemblMetazoa" id="XM_003387176.3">
    <property type="protein sequence ID" value="XP_003387224.1"/>
    <property type="gene ID" value="LOC100631870"/>
</dbReference>
<evidence type="ECO:0000256" key="2">
    <source>
        <dbReference type="ARBA" id="ARBA00022692"/>
    </source>
</evidence>
<evidence type="ECO:0000256" key="5">
    <source>
        <dbReference type="ARBA" id="ARBA00023136"/>
    </source>
</evidence>
<feature type="signal peptide" evidence="9">
    <location>
        <begin position="1"/>
        <end position="19"/>
    </location>
</feature>
<feature type="region of interest" description="Disordered" evidence="7">
    <location>
        <begin position="158"/>
        <end position="183"/>
    </location>
</feature>
<evidence type="ECO:0000256" key="7">
    <source>
        <dbReference type="SAM" id="MobiDB-lite"/>
    </source>
</evidence>
<dbReference type="InParanoid" id="A0A1X7UN28"/>
<dbReference type="AlphaFoldDB" id="A0A1X7UN28"/>
<reference evidence="12" key="1">
    <citation type="journal article" date="2010" name="Nature">
        <title>The Amphimedon queenslandica genome and the evolution of animal complexity.</title>
        <authorList>
            <person name="Srivastava M."/>
            <person name="Simakov O."/>
            <person name="Chapman J."/>
            <person name="Fahey B."/>
            <person name="Gauthier M.E."/>
            <person name="Mitros T."/>
            <person name="Richards G.S."/>
            <person name="Conaco C."/>
            <person name="Dacre M."/>
            <person name="Hellsten U."/>
            <person name="Larroux C."/>
            <person name="Putnam N.H."/>
            <person name="Stanke M."/>
            <person name="Adamska M."/>
            <person name="Darling A."/>
            <person name="Degnan S.M."/>
            <person name="Oakley T.H."/>
            <person name="Plachetzki D.C."/>
            <person name="Zhai Y."/>
            <person name="Adamski M."/>
            <person name="Calcino A."/>
            <person name="Cummins S.F."/>
            <person name="Goodstein D.M."/>
            <person name="Harris C."/>
            <person name="Jackson D.J."/>
            <person name="Leys S.P."/>
            <person name="Shu S."/>
            <person name="Woodcroft B.J."/>
            <person name="Vervoort M."/>
            <person name="Kosik K.S."/>
            <person name="Manning G."/>
            <person name="Degnan B.M."/>
            <person name="Rokhsar D.S."/>
        </authorList>
    </citation>
    <scope>NUCLEOTIDE SEQUENCE [LARGE SCALE GENOMIC DNA]</scope>
</reference>
<dbReference type="InterPro" id="IPR013980">
    <property type="entry name" value="MANSC_dom"/>
</dbReference>
<evidence type="ECO:0000313" key="11">
    <source>
        <dbReference type="EnsemblMetazoa" id="Aqu2.1.29390_001"/>
    </source>
</evidence>
<organism evidence="11">
    <name type="scientific">Amphimedon queenslandica</name>
    <name type="common">Sponge</name>
    <dbReference type="NCBI Taxonomy" id="400682"/>
    <lineage>
        <taxon>Eukaryota</taxon>
        <taxon>Metazoa</taxon>
        <taxon>Porifera</taxon>
        <taxon>Demospongiae</taxon>
        <taxon>Heteroscleromorpha</taxon>
        <taxon>Haplosclerida</taxon>
        <taxon>Niphatidae</taxon>
        <taxon>Amphimedon</taxon>
    </lineage>
</organism>
<feature type="domain" description="MANSC" evidence="10">
    <location>
        <begin position="38"/>
        <end position="121"/>
    </location>
</feature>
<feature type="region of interest" description="Disordered" evidence="7">
    <location>
        <begin position="213"/>
        <end position="250"/>
    </location>
</feature>
<dbReference type="SMART" id="SM00765">
    <property type="entry name" value="MANEC"/>
    <property type="match status" value="1"/>
</dbReference>
<keyword evidence="12" id="KW-1185">Reference proteome</keyword>
<keyword evidence="2 8" id="KW-0812">Transmembrane</keyword>
<dbReference type="Pfam" id="PF07502">
    <property type="entry name" value="MANEC"/>
    <property type="match status" value="1"/>
</dbReference>
<dbReference type="KEGG" id="aqu:100631870"/>
<reference evidence="11" key="2">
    <citation type="submission" date="2017-05" db="UniProtKB">
        <authorList>
            <consortium name="EnsemblMetazoa"/>
        </authorList>
    </citation>
    <scope>IDENTIFICATION</scope>
</reference>
<evidence type="ECO:0000256" key="4">
    <source>
        <dbReference type="ARBA" id="ARBA00022989"/>
    </source>
</evidence>
<name>A0A1X7UN28_AMPQE</name>
<evidence type="ECO:0000259" key="10">
    <source>
        <dbReference type="PROSITE" id="PS50986"/>
    </source>
</evidence>
<keyword evidence="3 9" id="KW-0732">Signal</keyword>
<evidence type="ECO:0000256" key="9">
    <source>
        <dbReference type="SAM" id="SignalP"/>
    </source>
</evidence>
<proteinExistence type="predicted"/>